<evidence type="ECO:0000313" key="1">
    <source>
        <dbReference type="EMBL" id="JAE24373.1"/>
    </source>
</evidence>
<dbReference type="EMBL" id="GBRH01173523">
    <property type="protein sequence ID" value="JAE24373.1"/>
    <property type="molecule type" value="Transcribed_RNA"/>
</dbReference>
<reference evidence="1" key="1">
    <citation type="submission" date="2014-09" db="EMBL/GenBank/DDBJ databases">
        <authorList>
            <person name="Magalhaes I.L.F."/>
            <person name="Oliveira U."/>
            <person name="Santos F.R."/>
            <person name="Vidigal T.H.D.A."/>
            <person name="Brescovit A.D."/>
            <person name="Santos A.J."/>
        </authorList>
    </citation>
    <scope>NUCLEOTIDE SEQUENCE</scope>
    <source>
        <tissue evidence="1">Shoot tissue taken approximately 20 cm above the soil surface</tissue>
    </source>
</reference>
<organism evidence="1">
    <name type="scientific">Arundo donax</name>
    <name type="common">Giant reed</name>
    <name type="synonym">Donax arundinaceus</name>
    <dbReference type="NCBI Taxonomy" id="35708"/>
    <lineage>
        <taxon>Eukaryota</taxon>
        <taxon>Viridiplantae</taxon>
        <taxon>Streptophyta</taxon>
        <taxon>Embryophyta</taxon>
        <taxon>Tracheophyta</taxon>
        <taxon>Spermatophyta</taxon>
        <taxon>Magnoliopsida</taxon>
        <taxon>Liliopsida</taxon>
        <taxon>Poales</taxon>
        <taxon>Poaceae</taxon>
        <taxon>PACMAD clade</taxon>
        <taxon>Arundinoideae</taxon>
        <taxon>Arundineae</taxon>
        <taxon>Arundo</taxon>
    </lineage>
</organism>
<accession>A0A0A9GUX1</accession>
<proteinExistence type="predicted"/>
<protein>
    <submittedName>
        <fullName evidence="1">Uncharacterized protein</fullName>
    </submittedName>
</protein>
<dbReference type="AlphaFoldDB" id="A0A0A9GUX1"/>
<sequence length="46" mass="5067">MLLILGEHTQIFSSRTSCLPGGRDVMVGITCERHKKNQKKVVVAQG</sequence>
<name>A0A0A9GUX1_ARUDO</name>
<reference evidence="1" key="2">
    <citation type="journal article" date="2015" name="Data Brief">
        <title>Shoot transcriptome of the giant reed, Arundo donax.</title>
        <authorList>
            <person name="Barrero R.A."/>
            <person name="Guerrero F.D."/>
            <person name="Moolhuijzen P."/>
            <person name="Goolsby J.A."/>
            <person name="Tidwell J."/>
            <person name="Bellgard S.E."/>
            <person name="Bellgard M.I."/>
        </authorList>
    </citation>
    <scope>NUCLEOTIDE SEQUENCE</scope>
    <source>
        <tissue evidence="1">Shoot tissue taken approximately 20 cm above the soil surface</tissue>
    </source>
</reference>